<dbReference type="GO" id="GO:0015891">
    <property type="term" value="P:siderophore transport"/>
    <property type="evidence" value="ECO:0007669"/>
    <property type="project" value="InterPro"/>
</dbReference>
<evidence type="ECO:0000256" key="12">
    <source>
        <dbReference type="ARBA" id="ARBA00023237"/>
    </source>
</evidence>
<gene>
    <name evidence="17" type="primary">fhuA_1</name>
    <name evidence="17" type="ORF">SPTER_07700</name>
</gene>
<feature type="domain" description="TonB-dependent receptor-like beta-barrel" evidence="15">
    <location>
        <begin position="171"/>
        <end position="584"/>
    </location>
</feature>
<keyword evidence="12 13" id="KW-0998">Cell outer membrane</keyword>
<dbReference type="PANTHER" id="PTHR32552:SF68">
    <property type="entry name" value="FERRICHROME OUTER MEMBRANE TRANSPORTER_PHAGE RECEPTOR"/>
    <property type="match status" value="1"/>
</dbReference>
<dbReference type="GO" id="GO:0015344">
    <property type="term" value="F:siderophore uptake transmembrane transporter activity"/>
    <property type="evidence" value="ECO:0007669"/>
    <property type="project" value="TreeGrafter"/>
</dbReference>
<dbReference type="AlphaFoldDB" id="A0A517DQ55"/>
<evidence type="ECO:0000313" key="17">
    <source>
        <dbReference type="EMBL" id="QDR79495.1"/>
    </source>
</evidence>
<dbReference type="InterPro" id="IPR000531">
    <property type="entry name" value="Beta-barrel_TonB"/>
</dbReference>
<keyword evidence="17" id="KW-0675">Receptor</keyword>
<evidence type="ECO:0000256" key="9">
    <source>
        <dbReference type="ARBA" id="ARBA00023065"/>
    </source>
</evidence>
<dbReference type="GO" id="GO:0038023">
    <property type="term" value="F:signaling receptor activity"/>
    <property type="evidence" value="ECO:0007669"/>
    <property type="project" value="InterPro"/>
</dbReference>
<evidence type="ECO:0000256" key="11">
    <source>
        <dbReference type="ARBA" id="ARBA00023136"/>
    </source>
</evidence>
<dbReference type="PANTHER" id="PTHR32552">
    <property type="entry name" value="FERRICHROME IRON RECEPTOR-RELATED"/>
    <property type="match status" value="1"/>
</dbReference>
<dbReference type="Pfam" id="PF07715">
    <property type="entry name" value="Plug"/>
    <property type="match status" value="1"/>
</dbReference>
<dbReference type="NCBIfam" id="TIGR01783">
    <property type="entry name" value="TonB-siderophor"/>
    <property type="match status" value="1"/>
</dbReference>
<dbReference type="EMBL" id="CP036259">
    <property type="protein sequence ID" value="QDR79495.1"/>
    <property type="molecule type" value="Genomic_DNA"/>
</dbReference>
<organism evidence="17 18">
    <name type="scientific">Sporomusa termitida</name>
    <dbReference type="NCBI Taxonomy" id="2377"/>
    <lineage>
        <taxon>Bacteria</taxon>
        <taxon>Bacillati</taxon>
        <taxon>Bacillota</taxon>
        <taxon>Negativicutes</taxon>
        <taxon>Selenomonadales</taxon>
        <taxon>Sporomusaceae</taxon>
        <taxon>Sporomusa</taxon>
    </lineage>
</organism>
<dbReference type="InterPro" id="IPR037066">
    <property type="entry name" value="Plug_dom_sf"/>
</dbReference>
<keyword evidence="10 14" id="KW-0798">TonB box</keyword>
<dbReference type="Gene3D" id="2.40.170.20">
    <property type="entry name" value="TonB-dependent receptor, beta-barrel domain"/>
    <property type="match status" value="1"/>
</dbReference>
<name>A0A517DQ55_9FIRM</name>
<keyword evidence="3 13" id="KW-0813">Transport</keyword>
<dbReference type="SUPFAM" id="SSF56935">
    <property type="entry name" value="Porins"/>
    <property type="match status" value="1"/>
</dbReference>
<dbReference type="InterPro" id="IPR036942">
    <property type="entry name" value="Beta-barrel_TonB_sf"/>
</dbReference>
<evidence type="ECO:0000256" key="8">
    <source>
        <dbReference type="ARBA" id="ARBA00023004"/>
    </source>
</evidence>
<dbReference type="InterPro" id="IPR012910">
    <property type="entry name" value="Plug_dom"/>
</dbReference>
<dbReference type="InterPro" id="IPR010105">
    <property type="entry name" value="TonB_sidphr_rcpt"/>
</dbReference>
<evidence type="ECO:0000256" key="6">
    <source>
        <dbReference type="ARBA" id="ARBA00022692"/>
    </source>
</evidence>
<keyword evidence="9" id="KW-0406">Ion transport</keyword>
<accession>A0A517DQ55</accession>
<evidence type="ECO:0000256" key="1">
    <source>
        <dbReference type="ARBA" id="ARBA00004571"/>
    </source>
</evidence>
<keyword evidence="11 13" id="KW-0472">Membrane</keyword>
<evidence type="ECO:0000256" key="2">
    <source>
        <dbReference type="ARBA" id="ARBA00009810"/>
    </source>
</evidence>
<dbReference type="Gene3D" id="2.170.130.10">
    <property type="entry name" value="TonB-dependent receptor, plug domain"/>
    <property type="match status" value="1"/>
</dbReference>
<sequence>MEYSAGVHANLYGNDTRWNWSYVRGFSVGNSNTTVDGLQLFDNGNFGIWDFETYGMEQVGIIKGPASVTYGGSSPGGLFNMTTKRPTSQTVREVQLQGGTDSFKSAAIDIGGQADGQEKVTFRLTALARDRDLPANYTWSKRTFIAPSLGWQPDKDTNITFQAHYLKDRLAGGGQALKVYYPNHSLYGFSEKLNLGENGWGGYEREQYYFGYLLDHTVNKVWTLHQNFRYGQVDMRYNMTGSTLQEDGRTLKRTAYIYDETLDAYTFDTYGEAKWTGGAVEHTALVGIDYRHADWTNRYVKWAITDLDIYDLNYTGSVTEVYAPVIYKAKAKQTGIYLQDQMKFGGKWVATVSGRQDWYQLNGVNPQTGDKTTIDQDAFTGRAGLVYHATSELSPYISYSESFEPQSGADRNKNPFKPTTGRQYELGVQYEPQNRNARFTAAVFDLRRQNVLTADPLNTENEYYNVQTGEVTSKGLELEANVALSNLNLTASYTLLNAKTTKSNTAAEVGLRTTGVPRQSASLWADYAVPGTKLKGLGIGAGVRYIGPTYFSANTVRLGGVVVADAQLHYETAGWRYALNVRNVFDKQYQTYAYSTYGVAGEGRAVLLTATHRW</sequence>
<keyword evidence="18" id="KW-1185">Reference proteome</keyword>
<evidence type="ECO:0000256" key="10">
    <source>
        <dbReference type="ARBA" id="ARBA00023077"/>
    </source>
</evidence>
<keyword evidence="6 13" id="KW-0812">Transmembrane</keyword>
<dbReference type="Pfam" id="PF00593">
    <property type="entry name" value="TonB_dep_Rec_b-barrel"/>
    <property type="match status" value="1"/>
</dbReference>
<keyword evidence="7" id="KW-0732">Signal</keyword>
<evidence type="ECO:0000259" key="16">
    <source>
        <dbReference type="Pfam" id="PF07715"/>
    </source>
</evidence>
<dbReference type="Proteomes" id="UP000320776">
    <property type="component" value="Chromosome"/>
</dbReference>
<evidence type="ECO:0000259" key="15">
    <source>
        <dbReference type="Pfam" id="PF00593"/>
    </source>
</evidence>
<evidence type="ECO:0000256" key="14">
    <source>
        <dbReference type="RuleBase" id="RU003357"/>
    </source>
</evidence>
<evidence type="ECO:0000256" key="13">
    <source>
        <dbReference type="PROSITE-ProRule" id="PRU01360"/>
    </source>
</evidence>
<keyword evidence="5" id="KW-0410">Iron transport</keyword>
<proteinExistence type="inferred from homology"/>
<comment type="subcellular location">
    <subcellularLocation>
        <location evidence="1 13">Cell outer membrane</location>
        <topology evidence="1 13">Multi-pass membrane protein</topology>
    </subcellularLocation>
</comment>
<feature type="domain" description="TonB-dependent receptor plug" evidence="16">
    <location>
        <begin position="3"/>
        <end position="77"/>
    </location>
</feature>
<evidence type="ECO:0000256" key="5">
    <source>
        <dbReference type="ARBA" id="ARBA00022496"/>
    </source>
</evidence>
<dbReference type="PROSITE" id="PS52016">
    <property type="entry name" value="TONB_DEPENDENT_REC_3"/>
    <property type="match status" value="1"/>
</dbReference>
<evidence type="ECO:0000313" key="18">
    <source>
        <dbReference type="Proteomes" id="UP000320776"/>
    </source>
</evidence>
<dbReference type="GO" id="GO:0009279">
    <property type="term" value="C:cell outer membrane"/>
    <property type="evidence" value="ECO:0007669"/>
    <property type="project" value="UniProtKB-SubCell"/>
</dbReference>
<dbReference type="CDD" id="cd01347">
    <property type="entry name" value="ligand_gated_channel"/>
    <property type="match status" value="1"/>
</dbReference>
<evidence type="ECO:0000256" key="7">
    <source>
        <dbReference type="ARBA" id="ARBA00022729"/>
    </source>
</evidence>
<reference evidence="17 18" key="1">
    <citation type="submission" date="2019-02" db="EMBL/GenBank/DDBJ databases">
        <title>Closed genome of Sporomusa termitida DSM 4440.</title>
        <authorList>
            <person name="Poehlein A."/>
            <person name="Daniel R."/>
        </authorList>
    </citation>
    <scope>NUCLEOTIDE SEQUENCE [LARGE SCALE GENOMIC DNA]</scope>
    <source>
        <strain evidence="17 18">DSM 4440</strain>
    </source>
</reference>
<protein>
    <submittedName>
        <fullName evidence="17">Ferrichrome outer membrane transporter/phage receptor</fullName>
    </submittedName>
</protein>
<evidence type="ECO:0000256" key="4">
    <source>
        <dbReference type="ARBA" id="ARBA00022452"/>
    </source>
</evidence>
<comment type="similarity">
    <text evidence="2 13 14">Belongs to the TonB-dependent receptor family.</text>
</comment>
<dbReference type="KEGG" id="sted:SPTER_07700"/>
<keyword evidence="4 13" id="KW-1134">Transmembrane beta strand</keyword>
<evidence type="ECO:0000256" key="3">
    <source>
        <dbReference type="ARBA" id="ARBA00022448"/>
    </source>
</evidence>
<keyword evidence="8" id="KW-0408">Iron</keyword>
<dbReference type="InterPro" id="IPR039426">
    <property type="entry name" value="TonB-dep_rcpt-like"/>
</dbReference>